<dbReference type="GO" id="GO:0003677">
    <property type="term" value="F:DNA binding"/>
    <property type="evidence" value="ECO:0007669"/>
    <property type="project" value="InterPro"/>
</dbReference>
<dbReference type="EMBL" id="AJJH01000056">
    <property type="protein sequence ID" value="EID79771.1"/>
    <property type="molecule type" value="Genomic_DNA"/>
</dbReference>
<dbReference type="InterPro" id="IPR036388">
    <property type="entry name" value="WH-like_DNA-bd_sf"/>
</dbReference>
<organism evidence="2 3">
    <name type="scientific">Rhodococcus opacus RKJ300 = JCM 13270</name>
    <dbReference type="NCBI Taxonomy" id="1165867"/>
    <lineage>
        <taxon>Bacteria</taxon>
        <taxon>Bacillati</taxon>
        <taxon>Actinomycetota</taxon>
        <taxon>Actinomycetes</taxon>
        <taxon>Mycobacteriales</taxon>
        <taxon>Nocardiaceae</taxon>
        <taxon>Rhodococcus</taxon>
    </lineage>
</organism>
<dbReference type="PATRIC" id="fig|1165867.3.peg.2367"/>
<dbReference type="Gene3D" id="1.10.10.10">
    <property type="entry name" value="Winged helix-like DNA-binding domain superfamily/Winged helix DNA-binding domain"/>
    <property type="match status" value="1"/>
</dbReference>
<accession>I0WTQ5</accession>
<feature type="domain" description="HTH luxR-type" evidence="1">
    <location>
        <begin position="42"/>
        <end position="109"/>
    </location>
</feature>
<sequence>MTGRKRLRSGDHIRIGSSTILFRSDGRASGELTAVADAMPTRESLTKTQREILIALCAPRKHNAGFAAPATNQQIADRMYLSVETVKTHMRALFAKFGIEDVPQNQKRARLVERAMQSGIVTERDL</sequence>
<dbReference type="Pfam" id="PF00196">
    <property type="entry name" value="GerE"/>
    <property type="match status" value="1"/>
</dbReference>
<dbReference type="InterPro" id="IPR016032">
    <property type="entry name" value="Sig_transdc_resp-reg_C-effctor"/>
</dbReference>
<comment type="caution">
    <text evidence="2">The sequence shown here is derived from an EMBL/GenBank/DDBJ whole genome shotgun (WGS) entry which is preliminary data.</text>
</comment>
<dbReference type="GO" id="GO:0006355">
    <property type="term" value="P:regulation of DNA-templated transcription"/>
    <property type="evidence" value="ECO:0007669"/>
    <property type="project" value="InterPro"/>
</dbReference>
<dbReference type="SMART" id="SM00421">
    <property type="entry name" value="HTH_LUXR"/>
    <property type="match status" value="1"/>
</dbReference>
<dbReference type="InterPro" id="IPR000792">
    <property type="entry name" value="Tscrpt_reg_LuxR_C"/>
</dbReference>
<evidence type="ECO:0000313" key="2">
    <source>
        <dbReference type="EMBL" id="EID79771.1"/>
    </source>
</evidence>
<dbReference type="Proteomes" id="UP000006447">
    <property type="component" value="Unassembled WGS sequence"/>
</dbReference>
<evidence type="ECO:0000313" key="3">
    <source>
        <dbReference type="Proteomes" id="UP000006447"/>
    </source>
</evidence>
<dbReference type="AlphaFoldDB" id="I0WTQ5"/>
<protein>
    <submittedName>
        <fullName evidence="2">LuxR family transcriptional regulator</fullName>
    </submittedName>
</protein>
<dbReference type="SUPFAM" id="SSF46894">
    <property type="entry name" value="C-terminal effector domain of the bipartite response regulators"/>
    <property type="match status" value="1"/>
</dbReference>
<gene>
    <name evidence="2" type="ORF">W59_11646</name>
</gene>
<proteinExistence type="predicted"/>
<evidence type="ECO:0000259" key="1">
    <source>
        <dbReference type="SMART" id="SM00421"/>
    </source>
</evidence>
<reference evidence="2 3" key="1">
    <citation type="journal article" date="2012" name="J. Bacteriol.">
        <title>Draft genome sequence of the nitrophenol-degrading actinomycete Rhodococcus imtechensis RKJ300.</title>
        <authorList>
            <person name="Vikram S."/>
            <person name="Kumar S."/>
            <person name="Subramanian S."/>
            <person name="Raghava G.P."/>
        </authorList>
    </citation>
    <scope>NUCLEOTIDE SEQUENCE [LARGE SCALE GENOMIC DNA]</scope>
    <source>
        <strain evidence="2 3">RKJ300</strain>
    </source>
</reference>
<name>I0WTQ5_RHOOP</name>